<sequence>MGSNAFAALVLIVVGLFFLARNLGWIDTGLGALLATWWPVGLVAVGIGMLLKRK</sequence>
<proteinExistence type="predicted"/>
<comment type="caution">
    <text evidence="3">The sequence shown here is derived from an EMBL/GenBank/DDBJ whole genome shotgun (WGS) entry which is preliminary data.</text>
</comment>
<dbReference type="RefSeq" id="WP_170296525.1">
    <property type="nucleotide sequence ID" value="NZ_PDWK01000030.1"/>
</dbReference>
<protein>
    <recommendedName>
        <fullName evidence="2">LiaI-LiaF-like transmembrane region domain-containing protein</fullName>
    </recommendedName>
</protein>
<gene>
    <name evidence="3" type="ORF">CR938_07580</name>
</gene>
<keyword evidence="1" id="KW-1133">Transmembrane helix</keyword>
<dbReference type="EMBL" id="PDWK01000030">
    <property type="protein sequence ID" value="KAF1688975.1"/>
    <property type="molecule type" value="Genomic_DNA"/>
</dbReference>
<keyword evidence="1" id="KW-0472">Membrane</keyword>
<keyword evidence="4" id="KW-1185">Reference proteome</keyword>
<evidence type="ECO:0000313" key="3">
    <source>
        <dbReference type="EMBL" id="KAF1688975.1"/>
    </source>
</evidence>
<keyword evidence="1" id="KW-0812">Transmembrane</keyword>
<name>A0A921P0N8_9GAMM</name>
<feature type="transmembrane region" description="Helical" evidence="1">
    <location>
        <begin position="30"/>
        <end position="51"/>
    </location>
</feature>
<evidence type="ECO:0000256" key="1">
    <source>
        <dbReference type="SAM" id="Phobius"/>
    </source>
</evidence>
<accession>A0A921P0N8</accession>
<evidence type="ECO:0000313" key="4">
    <source>
        <dbReference type="Proteomes" id="UP000717981"/>
    </source>
</evidence>
<dbReference type="AlphaFoldDB" id="A0A921P0N8"/>
<organism evidence="3 4">
    <name type="scientific">Pseudoxanthomonas taiwanensis</name>
    <dbReference type="NCBI Taxonomy" id="176598"/>
    <lineage>
        <taxon>Bacteria</taxon>
        <taxon>Pseudomonadati</taxon>
        <taxon>Pseudomonadota</taxon>
        <taxon>Gammaproteobacteria</taxon>
        <taxon>Lysobacterales</taxon>
        <taxon>Lysobacteraceae</taxon>
        <taxon>Pseudoxanthomonas</taxon>
    </lineage>
</organism>
<reference evidence="3" key="1">
    <citation type="submission" date="2017-10" db="EMBL/GenBank/DDBJ databases">
        <title>Whole genome sequencing of members of genus Pseudoxanthomonas.</title>
        <authorList>
            <person name="Kumar S."/>
            <person name="Bansal K."/>
            <person name="Kaur A."/>
            <person name="Patil P."/>
            <person name="Sharma S."/>
            <person name="Patil P.B."/>
        </authorList>
    </citation>
    <scope>NUCLEOTIDE SEQUENCE</scope>
    <source>
        <strain evidence="3">DSM 22914</strain>
    </source>
</reference>
<evidence type="ECO:0000259" key="2">
    <source>
        <dbReference type="Pfam" id="PF18917"/>
    </source>
</evidence>
<dbReference type="Proteomes" id="UP000717981">
    <property type="component" value="Unassembled WGS sequence"/>
</dbReference>
<dbReference type="InterPro" id="IPR043726">
    <property type="entry name" value="LiaI-LiaF-like_TM1"/>
</dbReference>
<dbReference type="Pfam" id="PF18917">
    <property type="entry name" value="LiaI-LiaF-like_TM1"/>
    <property type="match status" value="1"/>
</dbReference>
<feature type="domain" description="LiaI-LiaF-like transmembrane region" evidence="2">
    <location>
        <begin position="6"/>
        <end position="50"/>
    </location>
</feature>